<sequence length="187" mass="20303">MNSFTIRAARPHADETTALLDWSVGHLDELERWAIRRQVPVPGPILAGIRRRYAEDGGRAPESVPPVWDRKPDSVPAGQVPEAALLAALERDLLLYAASLAEGRIDDLTVTTVPGVPAAFYAPRSRRLFLPDWLAEAVSGRLFAPTALFPEPPSATVSWLFFQSLVLTPPSLPSGPAAHVLGIRESD</sequence>
<organism evidence="1">
    <name type="scientific">Streptomyces microaureus</name>
    <dbReference type="NCBI Taxonomy" id="1689400"/>
    <lineage>
        <taxon>Bacteria</taxon>
        <taxon>Bacillati</taxon>
        <taxon>Actinomycetota</taxon>
        <taxon>Actinomycetes</taxon>
        <taxon>Kitasatosporales</taxon>
        <taxon>Streptomycetaceae</taxon>
        <taxon>Streptomyces</taxon>
    </lineage>
</organism>
<gene>
    <name evidence="1" type="primary">kasO</name>
</gene>
<reference evidence="1" key="1">
    <citation type="journal article" date="2016" name="Appl. Microbiol. Biotechnol.">
        <title>Identification and engineering of regulation-related genes toward improved kasugamycin production.</title>
        <authorList>
            <person name="Zhu C."/>
            <person name="Kang Q."/>
            <person name="Bai L."/>
            <person name="Cheng L."/>
            <person name="Deng Z."/>
        </authorList>
    </citation>
    <scope>NUCLEOTIDE SEQUENCE</scope>
    <source>
        <strain evidence="1">XM301</strain>
    </source>
</reference>
<proteinExistence type="predicted"/>
<protein>
    <submittedName>
        <fullName evidence="1">Uncharacterized protein</fullName>
    </submittedName>
</protein>
<dbReference type="AlphaFoldDB" id="A0A0K1H2S1"/>
<accession>A0A0K1H2S1</accession>
<evidence type="ECO:0000313" key="1">
    <source>
        <dbReference type="EMBL" id="AKT74171.1"/>
    </source>
</evidence>
<name>A0A0K1H2S1_9ACTN</name>
<dbReference type="EMBL" id="KT318878">
    <property type="protein sequence ID" value="AKT74171.1"/>
    <property type="molecule type" value="Genomic_DNA"/>
</dbReference>